<dbReference type="GO" id="GO:0004022">
    <property type="term" value="F:alcohol dehydrogenase (NAD+) activity"/>
    <property type="evidence" value="ECO:0007669"/>
    <property type="project" value="TreeGrafter"/>
</dbReference>
<protein>
    <recommendedName>
        <fullName evidence="7">Enoyl reductase (ER) domain-containing protein</fullName>
    </recommendedName>
</protein>
<evidence type="ECO:0000313" key="9">
    <source>
        <dbReference type="Proteomes" id="UP000826573"/>
    </source>
</evidence>
<dbReference type="InterPro" id="IPR013149">
    <property type="entry name" value="ADH-like_C"/>
</dbReference>
<keyword evidence="4" id="KW-0862">Zinc</keyword>
<comment type="caution">
    <text evidence="8">The sequence shown here is derived from an EMBL/GenBank/DDBJ whole genome shotgun (WGS) entry which is preliminary data.</text>
</comment>
<evidence type="ECO:0000256" key="1">
    <source>
        <dbReference type="ARBA" id="ARBA00001947"/>
    </source>
</evidence>
<dbReference type="InterPro" id="IPR013154">
    <property type="entry name" value="ADH-like_N"/>
</dbReference>
<sequence>MAALTTPNLPKAMRAAIVNEFHEPYQIQDSYPRPEVVDGHDIVIRVAAASFCHTDIMVLDGQFSSSLKQHAGSHEPTGTIVSLGADAAALGFKLGDRIAALGWRGLCGECVDCKGPVEKRYYCQFMKGYVGTTLPWAFSDFTVVDARYAVVLPDTMSFVTAAPLTCAGATAWRAVQSTKAQPGEWIGIVGSGGGLGHLAIQFAVKAGVNVVAVDAREEGIELSRQCGAQLVLDARQGDEQLTTSITEAIGDDKIKATVVLSDHETACDTSCAITRPHGTIIQVAQPQRVSFPFRAIIFKDLHFEGSLVSGQKGLEDMIHFVLKHKIRVKTNIYEDLDSVNLVVDAARSGKVSGKLVVVLDRAAVEADKAKDCW</sequence>
<dbReference type="SMART" id="SM00829">
    <property type="entry name" value="PKS_ER"/>
    <property type="match status" value="1"/>
</dbReference>
<feature type="domain" description="Enoyl reductase (ER)" evidence="7">
    <location>
        <begin position="20"/>
        <end position="357"/>
    </location>
</feature>
<proteinExistence type="inferred from homology"/>
<dbReference type="Gene3D" id="3.40.50.720">
    <property type="entry name" value="NAD(P)-binding Rossmann-like Domain"/>
    <property type="match status" value="1"/>
</dbReference>
<dbReference type="EMBL" id="JAIMJC010000002">
    <property type="protein sequence ID" value="KAH0529027.1"/>
    <property type="molecule type" value="Genomic_DNA"/>
</dbReference>
<dbReference type="GO" id="GO:0005737">
    <property type="term" value="C:cytoplasm"/>
    <property type="evidence" value="ECO:0007669"/>
    <property type="project" value="TreeGrafter"/>
</dbReference>
<dbReference type="InterPro" id="IPR020843">
    <property type="entry name" value="ER"/>
</dbReference>
<dbReference type="GO" id="GO:0046872">
    <property type="term" value="F:metal ion binding"/>
    <property type="evidence" value="ECO:0007669"/>
    <property type="project" value="UniProtKB-KW"/>
</dbReference>
<dbReference type="PANTHER" id="PTHR42940">
    <property type="entry name" value="ALCOHOL DEHYDROGENASE 1-RELATED"/>
    <property type="match status" value="1"/>
</dbReference>
<evidence type="ECO:0000256" key="3">
    <source>
        <dbReference type="ARBA" id="ARBA00022723"/>
    </source>
</evidence>
<gene>
    <name evidence="8" type="ORF">TsFJ059_003829</name>
</gene>
<name>A0A9P8KPD2_9HYPO</name>
<dbReference type="Pfam" id="PF00107">
    <property type="entry name" value="ADH_zinc_N"/>
    <property type="match status" value="1"/>
</dbReference>
<evidence type="ECO:0000256" key="6">
    <source>
        <dbReference type="ARBA" id="ARBA00023027"/>
    </source>
</evidence>
<organism evidence="8 9">
    <name type="scientific">Trichoderma semiorbis</name>
    <dbReference type="NCBI Taxonomy" id="1491008"/>
    <lineage>
        <taxon>Eukaryota</taxon>
        <taxon>Fungi</taxon>
        <taxon>Dikarya</taxon>
        <taxon>Ascomycota</taxon>
        <taxon>Pezizomycotina</taxon>
        <taxon>Sordariomycetes</taxon>
        <taxon>Hypocreomycetidae</taxon>
        <taxon>Hypocreales</taxon>
        <taxon>Hypocreaceae</taxon>
        <taxon>Trichoderma</taxon>
    </lineage>
</organism>
<comment type="similarity">
    <text evidence="2">Belongs to the zinc-containing alcohol dehydrogenase family.</text>
</comment>
<keyword evidence="3" id="KW-0479">Metal-binding</keyword>
<dbReference type="Pfam" id="PF08240">
    <property type="entry name" value="ADH_N"/>
    <property type="match status" value="1"/>
</dbReference>
<evidence type="ECO:0000313" key="8">
    <source>
        <dbReference type="EMBL" id="KAH0529027.1"/>
    </source>
</evidence>
<dbReference type="Gene3D" id="3.90.180.10">
    <property type="entry name" value="Medium-chain alcohol dehydrogenases, catalytic domain"/>
    <property type="match status" value="1"/>
</dbReference>
<evidence type="ECO:0000256" key="4">
    <source>
        <dbReference type="ARBA" id="ARBA00022833"/>
    </source>
</evidence>
<dbReference type="PANTHER" id="PTHR42940:SF8">
    <property type="entry name" value="VACUOLAR PROTEIN SORTING-ASSOCIATED PROTEIN 11"/>
    <property type="match status" value="1"/>
</dbReference>
<dbReference type="SUPFAM" id="SSF50129">
    <property type="entry name" value="GroES-like"/>
    <property type="match status" value="1"/>
</dbReference>
<keyword evidence="5" id="KW-0560">Oxidoreductase</keyword>
<evidence type="ECO:0000256" key="2">
    <source>
        <dbReference type="ARBA" id="ARBA00008072"/>
    </source>
</evidence>
<reference evidence="8 9" key="1">
    <citation type="submission" date="2021-08" db="EMBL/GenBank/DDBJ databases">
        <title>The highly contiguous genome resource for Trichoderma semiorbis FJ059, a fungal antagonistic to plant pathogens.</title>
        <authorList>
            <person name="Liu T."/>
        </authorList>
    </citation>
    <scope>NUCLEOTIDE SEQUENCE [LARGE SCALE GENOMIC DNA]</scope>
    <source>
        <strain evidence="8 9">FJ059</strain>
    </source>
</reference>
<dbReference type="SUPFAM" id="SSF51735">
    <property type="entry name" value="NAD(P)-binding Rossmann-fold domains"/>
    <property type="match status" value="1"/>
</dbReference>
<comment type="cofactor">
    <cofactor evidence="1">
        <name>Zn(2+)</name>
        <dbReference type="ChEBI" id="CHEBI:29105"/>
    </cofactor>
</comment>
<accession>A0A9P8KPD2</accession>
<keyword evidence="6" id="KW-0520">NAD</keyword>
<dbReference type="InterPro" id="IPR036291">
    <property type="entry name" value="NAD(P)-bd_dom_sf"/>
</dbReference>
<dbReference type="FunFam" id="3.40.50.720:FF:000039">
    <property type="entry name" value="Alcohol dehydrogenase AdhP"/>
    <property type="match status" value="1"/>
</dbReference>
<evidence type="ECO:0000259" key="7">
    <source>
        <dbReference type="SMART" id="SM00829"/>
    </source>
</evidence>
<dbReference type="InterPro" id="IPR011032">
    <property type="entry name" value="GroES-like_sf"/>
</dbReference>
<dbReference type="Proteomes" id="UP000826573">
    <property type="component" value="Unassembled WGS sequence"/>
</dbReference>
<evidence type="ECO:0000256" key="5">
    <source>
        <dbReference type="ARBA" id="ARBA00023002"/>
    </source>
</evidence>
<keyword evidence="9" id="KW-1185">Reference proteome</keyword>
<dbReference type="AlphaFoldDB" id="A0A9P8KPD2"/>